<dbReference type="Pfam" id="PF19418">
    <property type="entry name" value="DEPDC5_CTD"/>
    <property type="match status" value="1"/>
</dbReference>
<dbReference type="CDD" id="cd04449">
    <property type="entry name" value="DEP_DEPDC5-like"/>
    <property type="match status" value="1"/>
</dbReference>
<feature type="region of interest" description="Disordered" evidence="5">
    <location>
        <begin position="714"/>
        <end position="797"/>
    </location>
</feature>
<feature type="domain" description="DEP" evidence="6">
    <location>
        <begin position="324"/>
        <end position="414"/>
    </location>
</feature>
<protein>
    <recommendedName>
        <fullName evidence="3">Vacuolar membrane-associated protein IML1</fullName>
    </recommendedName>
    <alternativeName>
        <fullName evidence="4">Vacuolar membrane-associated protein iml1</fullName>
    </alternativeName>
</protein>
<dbReference type="STRING" id="150374.A0A0M8MR98"/>
<feature type="compositionally biased region" description="Basic residues" evidence="5">
    <location>
        <begin position="744"/>
        <end position="753"/>
    </location>
</feature>
<dbReference type="InterPro" id="IPR027244">
    <property type="entry name" value="IML1"/>
</dbReference>
<evidence type="ECO:0000259" key="6">
    <source>
        <dbReference type="PROSITE" id="PS50186"/>
    </source>
</evidence>
<feature type="compositionally biased region" description="Polar residues" evidence="5">
    <location>
        <begin position="432"/>
        <end position="441"/>
    </location>
</feature>
<evidence type="ECO:0000256" key="5">
    <source>
        <dbReference type="SAM" id="MobiDB-lite"/>
    </source>
</evidence>
<gene>
    <name evidence="7" type="ORF">ESCO_003205</name>
</gene>
<dbReference type="GO" id="GO:1904262">
    <property type="term" value="P:negative regulation of TORC1 signaling"/>
    <property type="evidence" value="ECO:0007669"/>
    <property type="project" value="TreeGrafter"/>
</dbReference>
<dbReference type="GO" id="GO:0035556">
    <property type="term" value="P:intracellular signal transduction"/>
    <property type="evidence" value="ECO:0007669"/>
    <property type="project" value="InterPro"/>
</dbReference>
<dbReference type="InterPro" id="IPR045838">
    <property type="entry name" value="DEPDC5_CTD"/>
</dbReference>
<dbReference type="AlphaFoldDB" id="A0A0M8MR98"/>
<evidence type="ECO:0000256" key="4">
    <source>
        <dbReference type="ARBA" id="ARBA00021881"/>
    </source>
</evidence>
<comment type="similarity">
    <text evidence="2">Belongs to the IML1 family.</text>
</comment>
<sequence>MFSPRGERYEEERDIRYSDALRAEDQKFDTEYQRHPYTIDQNADDELSEEPKTRMDFIKELIGLRFSQGFQVVVGPAVARAFGQKMIKLADVFSRDQALEDGTSIFMSAGNTIHQLSCVNGTEVEINIYARKPTAESALASQSSSIYKPAIRTLLESGYENRRIEMLTPKMDRNWNMIDSYVAGHHDELSDSLRFWRARFVLIPSTARNPAARKTQNGLYPEEIRLEGIKKLAQTWQKNQWVPSSERRFQSSRERRQADRSPLNIVYKTEDPSVVIAAELETLPLFDGLDGANKKTQLLLRKERFAKSNFSLAALADAIQQPVENGGVQLRNRRWHLRLHSNSFVGSDMTTWLLENFDDLETREDAEELGNALMVMEDGKGKDKDGAERTKGLFVHVEKRHRFRDGNYFYQIAPEFVKSQSSWFSGKRRESSVPQTPLSENGSRGSGRSRPTSINDEHSPASLTSTPTLSATWAAKSRQKVVLSKMIKYDVDPRKRSSRAERIDLHYDRLHNPDNCYHIRLDWMNATAKLVEDAVESWEREAGQYGLRLVEVPINEARTITEVNSFRKPHLIKLSLQPPEQQPETYYSVPQKHYYHKAILRHFDFVLDMEAASNFPSNVDVSYSWGKPEYKLTQFIHRSGVVLAQITEEGDFIFLANRMYGVRSAAMREKELRNHGAPIMIEPGQPDRANSRLGNLGGGSFAFGLSESASVASPMSNASYHRDPGHPHHAHPHVNHYPAPAPHHPPHLLHHHTLTGGALSPPAMKPAYMADSPVTRPHPRSPTPGGGSGGGNQYEPDALKDGLEAFCGNTALLEAFYKEVLEKGQRTVGTPATAPAASFPTTAGLDPVPEASIPSLGLPPGVLSAGDGLGPVANLRIGSPMVFLRRGSVQYDGLGLGSGKK</sequence>
<dbReference type="EMBL" id="LGSR01000022">
    <property type="protein sequence ID" value="KOS17716.1"/>
    <property type="molecule type" value="Genomic_DNA"/>
</dbReference>
<dbReference type="InterPro" id="IPR036388">
    <property type="entry name" value="WH-like_DNA-bd_sf"/>
</dbReference>
<dbReference type="GO" id="GO:0005774">
    <property type="term" value="C:vacuolar membrane"/>
    <property type="evidence" value="ECO:0007669"/>
    <property type="project" value="UniProtKB-SubCell"/>
</dbReference>
<dbReference type="SMART" id="SM00049">
    <property type="entry name" value="DEP"/>
    <property type="match status" value="1"/>
</dbReference>
<dbReference type="GO" id="GO:0005096">
    <property type="term" value="F:GTPase activator activity"/>
    <property type="evidence" value="ECO:0007669"/>
    <property type="project" value="InterPro"/>
</dbReference>
<accession>A0A0M8MR98</accession>
<dbReference type="Gene3D" id="1.10.10.10">
    <property type="entry name" value="Winged helix-like DNA-binding domain superfamily/Winged helix DNA-binding domain"/>
    <property type="match status" value="1"/>
</dbReference>
<dbReference type="PANTHER" id="PTHR13179:SF8">
    <property type="entry name" value="GATOR COMPLEX PROTEIN DEPDC5"/>
    <property type="match status" value="1"/>
</dbReference>
<comment type="caution">
    <text evidence="7">The sequence shown here is derived from an EMBL/GenBank/DDBJ whole genome shotgun (WGS) entry which is preliminary data.</text>
</comment>
<dbReference type="InterPro" id="IPR036390">
    <property type="entry name" value="WH_DNA-bd_sf"/>
</dbReference>
<dbReference type="Pfam" id="PF00610">
    <property type="entry name" value="DEP"/>
    <property type="match status" value="1"/>
</dbReference>
<dbReference type="InterPro" id="IPR000591">
    <property type="entry name" value="DEP_dom"/>
</dbReference>
<feature type="region of interest" description="Disordered" evidence="5">
    <location>
        <begin position="424"/>
        <end position="466"/>
    </location>
</feature>
<dbReference type="PANTHER" id="PTHR13179">
    <property type="entry name" value="DEP DOMAIN CONTAINING PROTEIN 5"/>
    <property type="match status" value="1"/>
</dbReference>
<dbReference type="PROSITE" id="PS50186">
    <property type="entry name" value="DEP"/>
    <property type="match status" value="1"/>
</dbReference>
<reference evidence="7 8" key="1">
    <citation type="submission" date="2015-07" db="EMBL/GenBank/DDBJ databases">
        <title>The genome of the fungus Escovopsis weberi, a specialized disease agent of ant agriculture.</title>
        <authorList>
            <person name="de Man T.J."/>
            <person name="Stajich J.E."/>
            <person name="Kubicek C.P."/>
            <person name="Chenthamara K."/>
            <person name="Atanasova L."/>
            <person name="Druzhinina I.S."/>
            <person name="Birnbaum S."/>
            <person name="Barribeau S.M."/>
            <person name="Teiling C."/>
            <person name="Suen G."/>
            <person name="Currie C."/>
            <person name="Gerardo N.M."/>
        </authorList>
    </citation>
    <scope>NUCLEOTIDE SEQUENCE [LARGE SCALE GENOMIC DNA]</scope>
</reference>
<dbReference type="GO" id="GO:1990130">
    <property type="term" value="C:GATOR1 complex"/>
    <property type="evidence" value="ECO:0007669"/>
    <property type="project" value="TreeGrafter"/>
</dbReference>
<evidence type="ECO:0000256" key="1">
    <source>
        <dbReference type="ARBA" id="ARBA00004148"/>
    </source>
</evidence>
<dbReference type="GO" id="GO:0010508">
    <property type="term" value="P:positive regulation of autophagy"/>
    <property type="evidence" value="ECO:0007669"/>
    <property type="project" value="TreeGrafter"/>
</dbReference>
<dbReference type="Proteomes" id="UP000053831">
    <property type="component" value="Unassembled WGS sequence"/>
</dbReference>
<dbReference type="SUPFAM" id="SSF46785">
    <property type="entry name" value="Winged helix' DNA-binding domain"/>
    <property type="match status" value="1"/>
</dbReference>
<proteinExistence type="inferred from homology"/>
<evidence type="ECO:0000256" key="2">
    <source>
        <dbReference type="ARBA" id="ARBA00005643"/>
    </source>
</evidence>
<evidence type="ECO:0000313" key="7">
    <source>
        <dbReference type="EMBL" id="KOS17716.1"/>
    </source>
</evidence>
<evidence type="ECO:0000313" key="8">
    <source>
        <dbReference type="Proteomes" id="UP000053831"/>
    </source>
</evidence>
<keyword evidence="8" id="KW-1185">Reference proteome</keyword>
<evidence type="ECO:0000256" key="3">
    <source>
        <dbReference type="ARBA" id="ARBA00018529"/>
    </source>
</evidence>
<comment type="subcellular location">
    <subcellularLocation>
        <location evidence="1">Vacuole membrane</location>
        <topology evidence="1">Peripheral membrane protein</topology>
    </subcellularLocation>
</comment>
<organism evidence="7 8">
    <name type="scientific">Escovopsis weberi</name>
    <dbReference type="NCBI Taxonomy" id="150374"/>
    <lineage>
        <taxon>Eukaryota</taxon>
        <taxon>Fungi</taxon>
        <taxon>Dikarya</taxon>
        <taxon>Ascomycota</taxon>
        <taxon>Pezizomycotina</taxon>
        <taxon>Sordariomycetes</taxon>
        <taxon>Hypocreomycetidae</taxon>
        <taxon>Hypocreales</taxon>
        <taxon>Hypocreaceae</taxon>
        <taxon>Escovopsis</taxon>
    </lineage>
</organism>
<dbReference type="OrthoDB" id="39497at2759"/>
<name>A0A0M8MR98_ESCWE</name>